<keyword evidence="3" id="KW-0479">Metal-binding</keyword>
<dbReference type="PANTHER" id="PTHR23056">
    <property type="entry name" value="CALCINEURIN B"/>
    <property type="match status" value="1"/>
</dbReference>
<dbReference type="InterPro" id="IPR011992">
    <property type="entry name" value="EF-hand-dom_pair"/>
</dbReference>
<proteinExistence type="inferred from homology"/>
<dbReference type="SUPFAM" id="SSF47473">
    <property type="entry name" value="EF-hand"/>
    <property type="match status" value="1"/>
</dbReference>
<comment type="similarity">
    <text evidence="2 3">Belongs to the calcineurin regulatory subunit family.</text>
</comment>
<feature type="chain" id="PRO_5022941914" description="Calcineurin B-like protein" evidence="4">
    <location>
        <begin position="30"/>
        <end position="93"/>
    </location>
</feature>
<comment type="subunit">
    <text evidence="3">Homodimer. Interacts with CIPK.</text>
</comment>
<sequence>MKLSNNLVIFSLQFFHLFSFSDLPLQAKSVEWKLYQIPTPIFGLQSIESRNGKKILDLFNTKHNGILGFEEFARALSVFHPNVPIDDKNDCMC</sequence>
<dbReference type="GO" id="GO:0016020">
    <property type="term" value="C:membrane"/>
    <property type="evidence" value="ECO:0007669"/>
    <property type="project" value="UniProtKB-SubCell"/>
</dbReference>
<dbReference type="PROSITE" id="PS50222">
    <property type="entry name" value="EF_HAND_2"/>
    <property type="match status" value="1"/>
</dbReference>
<dbReference type="GO" id="GO:0005509">
    <property type="term" value="F:calcium ion binding"/>
    <property type="evidence" value="ECO:0007669"/>
    <property type="project" value="UniProtKB-UniRule"/>
</dbReference>
<keyword evidence="4" id="KW-0732">Signal</keyword>
<comment type="function">
    <text evidence="3">Acts as a calcium sensor. CBL proteins interact with CIPK serine-threonine protein kinases. Binding of a CBL protein to the regulatory NAF domain of a CIPK protein lead to the activation of the kinase in a calcium-dependent manner.</text>
</comment>
<dbReference type="GO" id="GO:0019722">
    <property type="term" value="P:calcium-mediated signaling"/>
    <property type="evidence" value="ECO:0007669"/>
    <property type="project" value="UniProtKB-UniRule"/>
</dbReference>
<dbReference type="PANTHER" id="PTHR23056:SF138">
    <property type="entry name" value="CALCINEURIN B-LIKE PROTEIN 3"/>
    <property type="match status" value="1"/>
</dbReference>
<keyword evidence="3" id="KW-0472">Membrane</keyword>
<keyword evidence="7" id="KW-1185">Reference proteome</keyword>
<evidence type="ECO:0000256" key="2">
    <source>
        <dbReference type="ARBA" id="ARBA00023774"/>
    </source>
</evidence>
<dbReference type="InterPro" id="IPR002048">
    <property type="entry name" value="EF_hand_dom"/>
</dbReference>
<reference evidence="6 7" key="1">
    <citation type="submission" date="2019-07" db="EMBL/GenBank/DDBJ databases">
        <title>WGS assembly of Gossypium mustelinum.</title>
        <authorList>
            <person name="Chen Z.J."/>
            <person name="Sreedasyam A."/>
            <person name="Ando A."/>
            <person name="Song Q."/>
            <person name="De L."/>
            <person name="Hulse-Kemp A."/>
            <person name="Ding M."/>
            <person name="Ye W."/>
            <person name="Kirkbride R."/>
            <person name="Jenkins J."/>
            <person name="Plott C."/>
            <person name="Lovell J."/>
            <person name="Lin Y.-M."/>
            <person name="Vaughn R."/>
            <person name="Liu B."/>
            <person name="Li W."/>
            <person name="Simpson S."/>
            <person name="Scheffler B."/>
            <person name="Saski C."/>
            <person name="Grover C."/>
            <person name="Hu G."/>
            <person name="Conover J."/>
            <person name="Carlson J."/>
            <person name="Shu S."/>
            <person name="Boston L."/>
            <person name="Williams M."/>
            <person name="Peterson D."/>
            <person name="Mcgee K."/>
            <person name="Jones D."/>
            <person name="Wendel J."/>
            <person name="Stelly D."/>
            <person name="Grimwood J."/>
            <person name="Schmutz J."/>
        </authorList>
    </citation>
    <scope>NUCLEOTIDE SEQUENCE [LARGE SCALE GENOMIC DNA]</scope>
    <source>
        <strain evidence="6">1408120.09</strain>
    </source>
</reference>
<dbReference type="GO" id="GO:0019900">
    <property type="term" value="F:kinase binding"/>
    <property type="evidence" value="ECO:0007669"/>
    <property type="project" value="UniProtKB-UniRule"/>
</dbReference>
<organism evidence="6 7">
    <name type="scientific">Gossypium mustelinum</name>
    <name type="common">Cotton</name>
    <name type="synonym">Gossypium caicoense</name>
    <dbReference type="NCBI Taxonomy" id="34275"/>
    <lineage>
        <taxon>Eukaryota</taxon>
        <taxon>Viridiplantae</taxon>
        <taxon>Streptophyta</taxon>
        <taxon>Embryophyta</taxon>
        <taxon>Tracheophyta</taxon>
        <taxon>Spermatophyta</taxon>
        <taxon>Magnoliopsida</taxon>
        <taxon>eudicotyledons</taxon>
        <taxon>Gunneridae</taxon>
        <taxon>Pentapetalae</taxon>
        <taxon>rosids</taxon>
        <taxon>malvids</taxon>
        <taxon>Malvales</taxon>
        <taxon>Malvaceae</taxon>
        <taxon>Malvoideae</taxon>
        <taxon>Gossypium</taxon>
    </lineage>
</organism>
<accession>A0A5D2XIU9</accession>
<protein>
    <recommendedName>
        <fullName evidence="3">Calcineurin B-like protein</fullName>
    </recommendedName>
</protein>
<dbReference type="Gene3D" id="1.10.238.10">
    <property type="entry name" value="EF-hand"/>
    <property type="match status" value="1"/>
</dbReference>
<evidence type="ECO:0000256" key="3">
    <source>
        <dbReference type="RuleBase" id="RU369080"/>
    </source>
</evidence>
<keyword evidence="1 3" id="KW-0677">Repeat</keyword>
<dbReference type="AlphaFoldDB" id="A0A5D2XIU9"/>
<dbReference type="InterPro" id="IPR045198">
    <property type="entry name" value="CNBL1-10"/>
</dbReference>
<evidence type="ECO:0000259" key="5">
    <source>
        <dbReference type="PROSITE" id="PS50222"/>
    </source>
</evidence>
<evidence type="ECO:0000313" key="7">
    <source>
        <dbReference type="Proteomes" id="UP000323597"/>
    </source>
</evidence>
<feature type="domain" description="EF-hand" evidence="5">
    <location>
        <begin position="47"/>
        <end position="82"/>
    </location>
</feature>
<comment type="subcellular location">
    <subcellularLocation>
        <location evidence="3">Membrane</location>
    </subcellularLocation>
</comment>
<gene>
    <name evidence="6" type="ORF">E1A91_A10G065800v1</name>
</gene>
<evidence type="ECO:0000256" key="1">
    <source>
        <dbReference type="ARBA" id="ARBA00022737"/>
    </source>
</evidence>
<evidence type="ECO:0000313" key="6">
    <source>
        <dbReference type="EMBL" id="TYJ13662.1"/>
    </source>
</evidence>
<keyword evidence="3" id="KW-0106">Calcium</keyword>
<name>A0A5D2XIU9_GOSMU</name>
<dbReference type="Proteomes" id="UP000323597">
    <property type="component" value="Chromosome A10"/>
</dbReference>
<feature type="signal peptide" evidence="4">
    <location>
        <begin position="1"/>
        <end position="29"/>
    </location>
</feature>
<dbReference type="EMBL" id="CM017645">
    <property type="protein sequence ID" value="TYJ13662.1"/>
    <property type="molecule type" value="Genomic_DNA"/>
</dbReference>
<evidence type="ECO:0000256" key="4">
    <source>
        <dbReference type="SAM" id="SignalP"/>
    </source>
</evidence>